<dbReference type="OMA" id="SEDMLIF"/>
<dbReference type="PROSITE" id="PS50263">
    <property type="entry name" value="CN_HYDROLASE"/>
    <property type="match status" value="1"/>
</dbReference>
<organism evidence="5 6">
    <name type="scientific">Romanomermis culicivorax</name>
    <name type="common">Nematode worm</name>
    <dbReference type="NCBI Taxonomy" id="13658"/>
    <lineage>
        <taxon>Eukaryota</taxon>
        <taxon>Metazoa</taxon>
        <taxon>Ecdysozoa</taxon>
        <taxon>Nematoda</taxon>
        <taxon>Enoplea</taxon>
        <taxon>Dorylaimia</taxon>
        <taxon>Mermithida</taxon>
        <taxon>Mermithoidea</taxon>
        <taxon>Mermithidae</taxon>
        <taxon>Romanomermis</taxon>
    </lineage>
</organism>
<dbReference type="Proteomes" id="UP000887565">
    <property type="component" value="Unplaced"/>
</dbReference>
<dbReference type="InterPro" id="IPR003694">
    <property type="entry name" value="NAD_synthase"/>
</dbReference>
<evidence type="ECO:0000313" key="6">
    <source>
        <dbReference type="WBParaSite" id="nRc.2.0.1.t00006-RA"/>
    </source>
</evidence>
<proteinExistence type="predicted"/>
<evidence type="ECO:0000313" key="5">
    <source>
        <dbReference type="Proteomes" id="UP000887565"/>
    </source>
</evidence>
<name>A0A915HEJ5_ROMCU</name>
<dbReference type="Pfam" id="PF00795">
    <property type="entry name" value="CN_hydrolase"/>
    <property type="match status" value="1"/>
</dbReference>
<reference evidence="6" key="1">
    <citation type="submission" date="2022-11" db="UniProtKB">
        <authorList>
            <consortium name="WormBaseParasite"/>
        </authorList>
    </citation>
    <scope>IDENTIFICATION</scope>
</reference>
<accession>A0A915HEJ5</accession>
<keyword evidence="5" id="KW-1185">Reference proteome</keyword>
<dbReference type="SUPFAM" id="SSF56317">
    <property type="entry name" value="Carbon-nitrogen hydrolase"/>
    <property type="match status" value="1"/>
</dbReference>
<protein>
    <recommendedName>
        <fullName evidence="1">Glutamine-dependent NAD(+) synthetase</fullName>
    </recommendedName>
    <alternativeName>
        <fullName evidence="3">NAD(+) synthase [glutamine-hydrolyzing]</fullName>
    </alternativeName>
</protein>
<dbReference type="AlphaFoldDB" id="A0A915HEJ5"/>
<evidence type="ECO:0000256" key="1">
    <source>
        <dbReference type="ARBA" id="ARBA00017309"/>
    </source>
</evidence>
<keyword evidence="2" id="KW-0436">Ligase</keyword>
<dbReference type="GO" id="GO:0004359">
    <property type="term" value="F:glutaminase activity"/>
    <property type="evidence" value="ECO:0007669"/>
    <property type="project" value="InterPro"/>
</dbReference>
<sequence length="111" mass="12602">MGRKATISACTLNLWAMDFQGNLSKILKSITLAKNAGSSLRVGTELEVCGYSCQDHFLECDTYLHSWEVLIEIMKYTDSEDMLIFVGMPIVHKNVSYNCMVAVFNKYSRMM</sequence>
<dbReference type="PANTHER" id="PTHR23090">
    <property type="entry name" value="NH 3 /GLUTAMINE-DEPENDENT NAD + SYNTHETASE"/>
    <property type="match status" value="1"/>
</dbReference>
<evidence type="ECO:0000256" key="3">
    <source>
        <dbReference type="ARBA" id="ARBA00030681"/>
    </source>
</evidence>
<dbReference type="Gene3D" id="3.60.110.10">
    <property type="entry name" value="Carbon-nitrogen hydrolase"/>
    <property type="match status" value="1"/>
</dbReference>
<dbReference type="GO" id="GO:0009435">
    <property type="term" value="P:NAD+ biosynthetic process"/>
    <property type="evidence" value="ECO:0007669"/>
    <property type="project" value="InterPro"/>
</dbReference>
<evidence type="ECO:0000256" key="2">
    <source>
        <dbReference type="ARBA" id="ARBA00022598"/>
    </source>
</evidence>
<feature type="domain" description="CN hydrolase" evidence="4">
    <location>
        <begin position="5"/>
        <end position="111"/>
    </location>
</feature>
<dbReference type="GO" id="GO:0005737">
    <property type="term" value="C:cytoplasm"/>
    <property type="evidence" value="ECO:0007669"/>
    <property type="project" value="InterPro"/>
</dbReference>
<dbReference type="InterPro" id="IPR003010">
    <property type="entry name" value="C-N_Hydrolase"/>
</dbReference>
<dbReference type="PANTHER" id="PTHR23090:SF9">
    <property type="entry name" value="GLUTAMINE-DEPENDENT NAD(+) SYNTHETASE"/>
    <property type="match status" value="1"/>
</dbReference>
<dbReference type="GO" id="GO:0003952">
    <property type="term" value="F:NAD+ synthase (glutamine-hydrolyzing) activity"/>
    <property type="evidence" value="ECO:0007669"/>
    <property type="project" value="InterPro"/>
</dbReference>
<dbReference type="InterPro" id="IPR036526">
    <property type="entry name" value="C-N_Hydrolase_sf"/>
</dbReference>
<evidence type="ECO:0000259" key="4">
    <source>
        <dbReference type="PROSITE" id="PS50263"/>
    </source>
</evidence>
<dbReference type="WBParaSite" id="nRc.2.0.1.t00006-RA">
    <property type="protein sequence ID" value="nRc.2.0.1.t00006-RA"/>
    <property type="gene ID" value="nRc.2.0.1.g00006"/>
</dbReference>